<accession>A0A2B7ZLS3</accession>
<evidence type="ECO:0000313" key="1">
    <source>
        <dbReference type="EMBL" id="PGH34129.1"/>
    </source>
</evidence>
<keyword evidence="2" id="KW-1185">Reference proteome</keyword>
<gene>
    <name evidence="1" type="ORF">GX50_03092</name>
</gene>
<protein>
    <submittedName>
        <fullName evidence="1">Uncharacterized protein</fullName>
    </submittedName>
</protein>
<dbReference type="Proteomes" id="UP000226031">
    <property type="component" value="Unassembled WGS sequence"/>
</dbReference>
<organism evidence="1 2">
    <name type="scientific">[Emmonsia] crescens</name>
    <dbReference type="NCBI Taxonomy" id="73230"/>
    <lineage>
        <taxon>Eukaryota</taxon>
        <taxon>Fungi</taxon>
        <taxon>Dikarya</taxon>
        <taxon>Ascomycota</taxon>
        <taxon>Pezizomycotina</taxon>
        <taxon>Eurotiomycetes</taxon>
        <taxon>Eurotiomycetidae</taxon>
        <taxon>Onygenales</taxon>
        <taxon>Ajellomycetaceae</taxon>
        <taxon>Emergomyces</taxon>
    </lineage>
</organism>
<dbReference type="VEuPathDB" id="FungiDB:EMCG_08512"/>
<proteinExistence type="predicted"/>
<sequence length="96" mass="10722">MEDPNPRDNIMIVPDSRAAELELGKMPTLDTASRKAAKESDPDRFLVAFDQEYDAENPLDWRDGRKWMVTDVLSATGFNRIMVSTIMAPAPPLPSS</sequence>
<evidence type="ECO:0000313" key="2">
    <source>
        <dbReference type="Proteomes" id="UP000226031"/>
    </source>
</evidence>
<dbReference type="AlphaFoldDB" id="A0A2B7ZLS3"/>
<comment type="caution">
    <text evidence="1">The sequence shown here is derived from an EMBL/GenBank/DDBJ whole genome shotgun (WGS) entry which is preliminary data.</text>
</comment>
<dbReference type="EMBL" id="PDND01000047">
    <property type="protein sequence ID" value="PGH34129.1"/>
    <property type="molecule type" value="Genomic_DNA"/>
</dbReference>
<name>A0A2B7ZLS3_9EURO</name>
<reference evidence="1 2" key="1">
    <citation type="submission" date="2017-10" db="EMBL/GenBank/DDBJ databases">
        <title>Comparative genomics in systemic dimorphic fungi from Ajellomycetaceae.</title>
        <authorList>
            <person name="Munoz J.F."/>
            <person name="Mcewen J.G."/>
            <person name="Clay O.K."/>
            <person name="Cuomo C.A."/>
        </authorList>
    </citation>
    <scope>NUCLEOTIDE SEQUENCE [LARGE SCALE GENOMIC DNA]</scope>
    <source>
        <strain evidence="1 2">UAMH4076</strain>
    </source>
</reference>